<evidence type="ECO:0000313" key="1">
    <source>
        <dbReference type="EMBL" id="MRJ20056.1"/>
    </source>
</evidence>
<reference evidence="1 2" key="1">
    <citation type="submission" date="2019-08" db="EMBL/GenBank/DDBJ databases">
        <title>Pseudomonas haemolytica sp. nov. isolated from raw milk and skim milk concentrate.</title>
        <authorList>
            <person name="Hofmann K."/>
            <person name="Huptas C."/>
            <person name="Doll E."/>
            <person name="Scherer S."/>
            <person name="Wenning M."/>
        </authorList>
    </citation>
    <scope>NUCLEOTIDE SEQUENCE [LARGE SCALE GENOMIC DNA]</scope>
    <source>
        <strain evidence="1 2">DSM 108988</strain>
    </source>
</reference>
<gene>
    <name evidence="1" type="ORF">FRT60_06850</name>
</gene>
<sequence>MTEEEMRHALFGSAAPAEQLTVPQIQPHAIVAAPSTLVSRRKEAKPFEPKLQVTLRVGNEFEGKTELFTYEADTLSTLQAELDAKKMARKKYRFIEVVSVKPAK</sequence>
<evidence type="ECO:0000313" key="2">
    <source>
        <dbReference type="Proteomes" id="UP000432048"/>
    </source>
</evidence>
<comment type="caution">
    <text evidence="1">The sequence shown here is derived from an EMBL/GenBank/DDBJ whole genome shotgun (WGS) entry which is preliminary data.</text>
</comment>
<dbReference type="AlphaFoldDB" id="A0A646NTL2"/>
<dbReference type="Proteomes" id="UP000432048">
    <property type="component" value="Unassembled WGS sequence"/>
</dbReference>
<protein>
    <submittedName>
        <fullName evidence="1">Uncharacterized protein</fullName>
    </submittedName>
</protein>
<dbReference type="EMBL" id="VOIX01000002">
    <property type="protein sequence ID" value="MRJ20056.1"/>
    <property type="molecule type" value="Genomic_DNA"/>
</dbReference>
<proteinExistence type="predicted"/>
<accession>A0A646NTL2</accession>
<dbReference type="RefSeq" id="WP_153837873.1">
    <property type="nucleotide sequence ID" value="NZ_VOIX01000002.1"/>
</dbReference>
<organism evidence="1 2">
    <name type="scientific">Pseudomonas haemolytica</name>
    <dbReference type="NCBI Taxonomy" id="2600065"/>
    <lineage>
        <taxon>Bacteria</taxon>
        <taxon>Pseudomonadati</taxon>
        <taxon>Pseudomonadota</taxon>
        <taxon>Gammaproteobacteria</taxon>
        <taxon>Pseudomonadales</taxon>
        <taxon>Pseudomonadaceae</taxon>
        <taxon>Pseudomonas</taxon>
    </lineage>
</organism>
<name>A0A646NTL2_9PSED</name>